<dbReference type="SUPFAM" id="SSF88697">
    <property type="entry name" value="PUA domain-like"/>
    <property type="match status" value="1"/>
</dbReference>
<organism evidence="2 3">
    <name type="scientific">Leptospira ognonensis</name>
    <dbReference type="NCBI Taxonomy" id="2484945"/>
    <lineage>
        <taxon>Bacteria</taxon>
        <taxon>Pseudomonadati</taxon>
        <taxon>Spirochaetota</taxon>
        <taxon>Spirochaetia</taxon>
        <taxon>Leptospirales</taxon>
        <taxon>Leptospiraceae</taxon>
        <taxon>Leptospira</taxon>
    </lineage>
</organism>
<dbReference type="InterPro" id="IPR047197">
    <property type="entry name" value="THYN1-like_EVE"/>
</dbReference>
<sequence length="155" mass="17968">MKYWLFKTEPDVFSIEDLEREKISFWEGVRNYQARNYLRDEVKPSDLVLFYHSNASPPGVIGIAEIVAAGIPDPHQFDPNSKYYDPKAPKDIPRWYGVKLRLHTKFETLISLDMLKSLEGLESMIVIKRGSRLSIQPVTKKEFEIVQKLGLGRKN</sequence>
<evidence type="ECO:0000259" key="1">
    <source>
        <dbReference type="Pfam" id="PF01878"/>
    </source>
</evidence>
<dbReference type="OrthoDB" id="9791347at2"/>
<dbReference type="CDD" id="cd21133">
    <property type="entry name" value="EVE"/>
    <property type="match status" value="1"/>
</dbReference>
<evidence type="ECO:0000313" key="2">
    <source>
        <dbReference type="EMBL" id="TGL56327.1"/>
    </source>
</evidence>
<dbReference type="PANTHER" id="PTHR14087">
    <property type="entry name" value="THYMOCYTE NUCLEAR PROTEIN 1"/>
    <property type="match status" value="1"/>
</dbReference>
<dbReference type="EMBL" id="RQGD01000046">
    <property type="protein sequence ID" value="TGL56327.1"/>
    <property type="molecule type" value="Genomic_DNA"/>
</dbReference>
<dbReference type="PANTHER" id="PTHR14087:SF7">
    <property type="entry name" value="THYMOCYTE NUCLEAR PROTEIN 1"/>
    <property type="match status" value="1"/>
</dbReference>
<accession>A0A4R9JXW2</accession>
<dbReference type="AlphaFoldDB" id="A0A4R9JXW2"/>
<dbReference type="Proteomes" id="UP000297693">
    <property type="component" value="Unassembled WGS sequence"/>
</dbReference>
<dbReference type="Gene3D" id="3.10.590.10">
    <property type="entry name" value="ph1033 like domains"/>
    <property type="match status" value="1"/>
</dbReference>
<evidence type="ECO:0000313" key="3">
    <source>
        <dbReference type="Proteomes" id="UP000297693"/>
    </source>
</evidence>
<name>A0A4R9JXW2_9LEPT</name>
<dbReference type="InterPro" id="IPR015947">
    <property type="entry name" value="PUA-like_sf"/>
</dbReference>
<dbReference type="InterPro" id="IPR002740">
    <property type="entry name" value="EVE_domain"/>
</dbReference>
<dbReference type="Pfam" id="PF01878">
    <property type="entry name" value="EVE"/>
    <property type="match status" value="1"/>
</dbReference>
<dbReference type="RefSeq" id="WP_135625152.1">
    <property type="nucleotide sequence ID" value="NZ_RQGD01000046.1"/>
</dbReference>
<reference evidence="2" key="1">
    <citation type="journal article" date="2019" name="PLoS Negl. Trop. Dis.">
        <title>Revisiting the worldwide diversity of Leptospira species in the environment.</title>
        <authorList>
            <person name="Vincent A.T."/>
            <person name="Schiettekatte O."/>
            <person name="Bourhy P."/>
            <person name="Veyrier F.J."/>
            <person name="Picardeau M."/>
        </authorList>
    </citation>
    <scope>NUCLEOTIDE SEQUENCE [LARGE SCALE GENOMIC DNA]</scope>
    <source>
        <strain evidence="2">201702476</strain>
    </source>
</reference>
<feature type="domain" description="EVE" evidence="1">
    <location>
        <begin position="2"/>
        <end position="148"/>
    </location>
</feature>
<keyword evidence="3" id="KW-1185">Reference proteome</keyword>
<dbReference type="InterPro" id="IPR052181">
    <property type="entry name" value="5hmC_binding"/>
</dbReference>
<proteinExistence type="predicted"/>
<gene>
    <name evidence="2" type="ORF">EHQ58_17005</name>
</gene>
<protein>
    <submittedName>
        <fullName evidence="2">EVE domain-containing protein</fullName>
    </submittedName>
</protein>
<comment type="caution">
    <text evidence="2">The sequence shown here is derived from an EMBL/GenBank/DDBJ whole genome shotgun (WGS) entry which is preliminary data.</text>
</comment>